<dbReference type="EC" id="3.1.3.-" evidence="1"/>
<name>A0A3S4Q007_9STRE</name>
<dbReference type="Proteomes" id="UP000270025">
    <property type="component" value="Chromosome"/>
</dbReference>
<dbReference type="GO" id="GO:0005829">
    <property type="term" value="C:cytosol"/>
    <property type="evidence" value="ECO:0007669"/>
    <property type="project" value="TreeGrafter"/>
</dbReference>
<dbReference type="SUPFAM" id="SSF56784">
    <property type="entry name" value="HAD-like"/>
    <property type="match status" value="1"/>
</dbReference>
<evidence type="ECO:0000313" key="2">
    <source>
        <dbReference type="Proteomes" id="UP000270025"/>
    </source>
</evidence>
<dbReference type="GO" id="GO:0016791">
    <property type="term" value="F:phosphatase activity"/>
    <property type="evidence" value="ECO:0007669"/>
    <property type="project" value="TreeGrafter"/>
</dbReference>
<proteinExistence type="predicted"/>
<dbReference type="SFLD" id="SFLDG01144">
    <property type="entry name" value="C2.B.4:_PGP_Like"/>
    <property type="match status" value="1"/>
</dbReference>
<dbReference type="InterPro" id="IPR036412">
    <property type="entry name" value="HAD-like_sf"/>
</dbReference>
<dbReference type="Gene3D" id="3.30.1240.10">
    <property type="match status" value="1"/>
</dbReference>
<dbReference type="NCBIfam" id="TIGR01484">
    <property type="entry name" value="HAD-SF-IIB"/>
    <property type="match status" value="1"/>
</dbReference>
<dbReference type="InterPro" id="IPR006379">
    <property type="entry name" value="HAD-SF_hydro_IIB"/>
</dbReference>
<dbReference type="Pfam" id="PF08282">
    <property type="entry name" value="Hydrolase_3"/>
    <property type="match status" value="1"/>
</dbReference>
<accession>A0A3S4Q007</accession>
<protein>
    <submittedName>
        <fullName evidence="1">Putative hydrolase</fullName>
        <ecNumber evidence="1">3.1.3.-</ecNumber>
        <ecNumber evidence="1">3.6.1.-</ecNumber>
    </submittedName>
</protein>
<sequence length="272" mass="29832">MIRLVAIDLDGTLLSPDKTISPANKQALLDAEAAGVHVVICTGRPLSGVRPIFEEIGFKSNHSYSVINNGCTTVKSSDWSVISYDALSEEDLVYLDQLTQEIHPQLSLFDLNRYIILNRKPSEIAKMDASIVSAVPVSLGLEEILEAQPIFQGMFIDQKEQIDVFQETYEEVLAQRFHTIRSQPILFEILPKGVNKATGLKALAEYLGIPRQEVMAIGDENNDIEMIEFAGLGVAMGNAPSPIKALADVTTTSNEEDGVATAIKRYVLQAQN</sequence>
<dbReference type="PANTHER" id="PTHR10000:SF8">
    <property type="entry name" value="HAD SUPERFAMILY HYDROLASE-LIKE, TYPE 3"/>
    <property type="match status" value="1"/>
</dbReference>
<dbReference type="EMBL" id="LR134266">
    <property type="protein sequence ID" value="VED67321.1"/>
    <property type="molecule type" value="Genomic_DNA"/>
</dbReference>
<gene>
    <name evidence="1" type="primary">yidA_2</name>
    <name evidence="1" type="ORF">NCTC3166_01143</name>
</gene>
<dbReference type="InterPro" id="IPR000150">
    <property type="entry name" value="Cof"/>
</dbReference>
<dbReference type="CDD" id="cd07516">
    <property type="entry name" value="HAD_Pase"/>
    <property type="match status" value="1"/>
</dbReference>
<dbReference type="PROSITE" id="PS01228">
    <property type="entry name" value="COF_1"/>
    <property type="match status" value="1"/>
</dbReference>
<dbReference type="GO" id="GO:0000287">
    <property type="term" value="F:magnesium ion binding"/>
    <property type="evidence" value="ECO:0007669"/>
    <property type="project" value="TreeGrafter"/>
</dbReference>
<dbReference type="SFLD" id="SFLDG01140">
    <property type="entry name" value="C2.B:_Phosphomannomutase_and_P"/>
    <property type="match status" value="1"/>
</dbReference>
<keyword evidence="1" id="KW-0378">Hydrolase</keyword>
<reference evidence="1 2" key="1">
    <citation type="submission" date="2018-12" db="EMBL/GenBank/DDBJ databases">
        <authorList>
            <consortium name="Pathogen Informatics"/>
        </authorList>
    </citation>
    <scope>NUCLEOTIDE SEQUENCE [LARGE SCALE GENOMIC DNA]</scope>
    <source>
        <strain evidence="1 2">NCTC3166</strain>
    </source>
</reference>
<dbReference type="SFLD" id="SFLDS00003">
    <property type="entry name" value="Haloacid_Dehalogenase"/>
    <property type="match status" value="1"/>
</dbReference>
<dbReference type="InterPro" id="IPR023214">
    <property type="entry name" value="HAD_sf"/>
</dbReference>
<keyword evidence="2" id="KW-1185">Reference proteome</keyword>
<dbReference type="AlphaFoldDB" id="A0A3S4Q007"/>
<dbReference type="KEGG" id="svf:NCTC3166_01143"/>
<dbReference type="NCBIfam" id="TIGR00099">
    <property type="entry name" value="Cof-subfamily"/>
    <property type="match status" value="1"/>
</dbReference>
<dbReference type="RefSeq" id="WP_126404306.1">
    <property type="nucleotide sequence ID" value="NZ_LR134266.1"/>
</dbReference>
<organism evidence="1 2">
    <name type="scientific">Streptococcus viridans</name>
    <dbReference type="NCBI Taxonomy" id="78535"/>
    <lineage>
        <taxon>Bacteria</taxon>
        <taxon>Bacillati</taxon>
        <taxon>Bacillota</taxon>
        <taxon>Bacilli</taxon>
        <taxon>Lactobacillales</taxon>
        <taxon>Streptococcaceae</taxon>
        <taxon>Streptococcus</taxon>
    </lineage>
</organism>
<evidence type="ECO:0000313" key="1">
    <source>
        <dbReference type="EMBL" id="VED67321.1"/>
    </source>
</evidence>
<dbReference type="PANTHER" id="PTHR10000">
    <property type="entry name" value="PHOSPHOSERINE PHOSPHATASE"/>
    <property type="match status" value="1"/>
</dbReference>
<dbReference type="Gene3D" id="3.40.50.1000">
    <property type="entry name" value="HAD superfamily/HAD-like"/>
    <property type="match status" value="1"/>
</dbReference>
<dbReference type="EC" id="3.6.1.-" evidence="1"/>